<evidence type="ECO:0000256" key="5">
    <source>
        <dbReference type="ARBA" id="ARBA00022553"/>
    </source>
</evidence>
<feature type="region of interest" description="Disordered" evidence="17">
    <location>
        <begin position="274"/>
        <end position="295"/>
    </location>
</feature>
<dbReference type="InterPro" id="IPR001309">
    <property type="entry name" value="Pept_C14_p20"/>
</dbReference>
<dbReference type="InterPro" id="IPR033139">
    <property type="entry name" value="Caspase_cys_AS"/>
</dbReference>
<accession>A0A8B6CRI8</accession>
<dbReference type="GO" id="GO:0032991">
    <property type="term" value="C:protein-containing complex"/>
    <property type="evidence" value="ECO:0007669"/>
    <property type="project" value="UniProtKB-ARBA"/>
</dbReference>
<dbReference type="PROSITE" id="PS50208">
    <property type="entry name" value="CASPASE_P20"/>
    <property type="match status" value="1"/>
</dbReference>
<name>A0A8B6CRI8_MYTGA</name>
<proteinExistence type="inferred from homology"/>
<dbReference type="CDD" id="cd00032">
    <property type="entry name" value="CASc"/>
    <property type="match status" value="1"/>
</dbReference>
<dbReference type="GO" id="GO:0005737">
    <property type="term" value="C:cytoplasm"/>
    <property type="evidence" value="ECO:0007669"/>
    <property type="project" value="UniProtKB-SubCell"/>
</dbReference>
<dbReference type="InterPro" id="IPR001370">
    <property type="entry name" value="BIR_rpt"/>
</dbReference>
<comment type="catalytic activity">
    <reaction evidence="13">
        <text>Strict requirement for Asp at position P1 and has a preferred cleavage sequence of (Leu/Asp/Val)-Glu-Thr-Asp-|-(Gly/Ser/Ala).</text>
        <dbReference type="EC" id="3.4.22.61"/>
    </reaction>
</comment>
<dbReference type="PANTHER" id="PTHR48169">
    <property type="entry name" value="DED DOMAIN-CONTAINING PROTEIN"/>
    <property type="match status" value="1"/>
</dbReference>
<dbReference type="GO" id="GO:0005886">
    <property type="term" value="C:plasma membrane"/>
    <property type="evidence" value="ECO:0007669"/>
    <property type="project" value="UniProtKB-ARBA"/>
</dbReference>
<dbReference type="GO" id="GO:0005634">
    <property type="term" value="C:nucleus"/>
    <property type="evidence" value="ECO:0007669"/>
    <property type="project" value="UniProtKB-SubCell"/>
</dbReference>
<dbReference type="PANTHER" id="PTHR48169:SF7">
    <property type="entry name" value="CASPASE 10"/>
    <property type="match status" value="1"/>
</dbReference>
<evidence type="ECO:0000256" key="7">
    <source>
        <dbReference type="ARBA" id="ARBA00022703"/>
    </source>
</evidence>
<keyword evidence="6" id="KW-0645">Protease</keyword>
<keyword evidence="10" id="KW-0788">Thiol protease</keyword>
<evidence type="ECO:0000256" key="16">
    <source>
        <dbReference type="RuleBase" id="RU003971"/>
    </source>
</evidence>
<evidence type="ECO:0000256" key="1">
    <source>
        <dbReference type="ARBA" id="ARBA00004123"/>
    </source>
</evidence>
<keyword evidence="18" id="KW-1133">Transmembrane helix</keyword>
<keyword evidence="11" id="KW-0865">Zymogen</keyword>
<evidence type="ECO:0000256" key="11">
    <source>
        <dbReference type="ARBA" id="ARBA00023145"/>
    </source>
</evidence>
<dbReference type="PROSITE" id="PS50207">
    <property type="entry name" value="CASPASE_P10"/>
    <property type="match status" value="1"/>
</dbReference>
<dbReference type="SUPFAM" id="SSF57924">
    <property type="entry name" value="Inhibitor of apoptosis (IAP) repeat"/>
    <property type="match status" value="1"/>
</dbReference>
<feature type="compositionally biased region" description="Basic and acidic residues" evidence="17">
    <location>
        <begin position="274"/>
        <end position="284"/>
    </location>
</feature>
<keyword evidence="12" id="KW-0539">Nucleus</keyword>
<dbReference type="InterPro" id="IPR002138">
    <property type="entry name" value="Pept_C14_p10"/>
</dbReference>
<dbReference type="SMART" id="SM00115">
    <property type="entry name" value="CASc"/>
    <property type="match status" value="1"/>
</dbReference>
<dbReference type="GO" id="GO:0051604">
    <property type="term" value="P:protein maturation"/>
    <property type="evidence" value="ECO:0007669"/>
    <property type="project" value="UniProtKB-ARBA"/>
</dbReference>
<evidence type="ECO:0000256" key="19">
    <source>
        <dbReference type="SAM" id="SignalP"/>
    </source>
</evidence>
<comment type="subcellular location">
    <subcellularLocation>
        <location evidence="2">Cytoplasm</location>
    </subcellularLocation>
    <subcellularLocation>
        <location evidence="1">Nucleus</location>
    </subcellularLocation>
</comment>
<keyword evidence="7" id="KW-0053">Apoptosis</keyword>
<keyword evidence="5" id="KW-0597">Phosphoprotein</keyword>
<evidence type="ECO:0000256" key="9">
    <source>
        <dbReference type="ARBA" id="ARBA00022801"/>
    </source>
</evidence>
<evidence type="ECO:0000256" key="12">
    <source>
        <dbReference type="ARBA" id="ARBA00023242"/>
    </source>
</evidence>
<keyword evidence="8" id="KW-0677">Repeat</keyword>
<dbReference type="SUPFAM" id="SSF52129">
    <property type="entry name" value="Caspase-like"/>
    <property type="match status" value="1"/>
</dbReference>
<dbReference type="PROSITE" id="PS01122">
    <property type="entry name" value="CASPASE_CYS"/>
    <property type="match status" value="1"/>
</dbReference>
<feature type="transmembrane region" description="Helical" evidence="18">
    <location>
        <begin position="109"/>
        <end position="130"/>
    </location>
</feature>
<comment type="caution">
    <text evidence="22">The sequence shown here is derived from an EMBL/GenBank/DDBJ whole genome shotgun (WGS) entry which is preliminary data.</text>
</comment>
<dbReference type="PRINTS" id="PR00376">
    <property type="entry name" value="IL1BCENZYME"/>
</dbReference>
<sequence>MSSTLEHLTNNIWKVILLCLVYFMCKGTAENNLSHKELILTFRPTKTTSITYNEVFKNFDFHVCTEKFFKRVQLISNMVDLNNFVLRPKRGRIKENIRKPNPVKSSTRCLVFICILGLLFVISVLTNWHHIDYMDLIFYAIVSVNGCFVYDTNEKAEQRKKLGKNRPKERLKIILSLLTCIYSVIVSTVTTIIFRKIHLVPLITVQFIVCVLVCLWTFYIFQGYLMFNDVTPLTDKAMALNDEKYEYKDVKTKTKVRCCKTHCLPHPMFTKKTENPIDESKNSEEAYTESSSDVTATDSGIHVNVYEPSSRNSSVTEFDNCNITFESTVENIHGNHGNFTLAKAEVYKSEESGNCNFVLCAKIPEKELILSVESDYGLMLKYELIRLSTFKVVKTPVSALKLATNGFFYTSNMTRCFSCGVTYEGWDLCDNVSDVHSMISPGCEMVLGTETMNKSVNDKTTKEMFRELEISSGLKNNVIHESPMAKYKMTAQPRGIAVIINNELFDGQLEDRDGTNKDSEQLTKLLTDLKFKVDIHHNLTAEKMISIARASAKLNHTDYDCFVFCVLTHGANGVLYGKDEIGVEIQQIIDFYQSSRCPSLAGKPKMFFIQACQGINPQAGQQLPTDTINIDQDTSRKETIPNEADILVSFSTVTGCVSFRCPQNGTWFINSLVENLRKYSKYLDIITIITKVNEDVGRKSLQEGSNTHKQIPIYKSTLCKHVFLNS</sequence>
<dbReference type="EMBL" id="UYJE01002150">
    <property type="protein sequence ID" value="VDI08159.1"/>
    <property type="molecule type" value="Genomic_DNA"/>
</dbReference>
<evidence type="ECO:0000256" key="4">
    <source>
        <dbReference type="ARBA" id="ARBA00022490"/>
    </source>
</evidence>
<dbReference type="GO" id="GO:0042981">
    <property type="term" value="P:regulation of apoptotic process"/>
    <property type="evidence" value="ECO:0007669"/>
    <property type="project" value="UniProtKB-ARBA"/>
</dbReference>
<evidence type="ECO:0000256" key="6">
    <source>
        <dbReference type="ARBA" id="ARBA00022670"/>
    </source>
</evidence>
<dbReference type="InterPro" id="IPR015917">
    <property type="entry name" value="Pept_C14A"/>
</dbReference>
<keyword evidence="23" id="KW-1185">Reference proteome</keyword>
<dbReference type="GO" id="GO:0004197">
    <property type="term" value="F:cysteine-type endopeptidase activity"/>
    <property type="evidence" value="ECO:0007669"/>
    <property type="project" value="InterPro"/>
</dbReference>
<dbReference type="InterPro" id="IPR029030">
    <property type="entry name" value="Caspase-like_dom_sf"/>
</dbReference>
<evidence type="ECO:0000256" key="14">
    <source>
        <dbReference type="ARBA" id="ARBA00066479"/>
    </source>
</evidence>
<evidence type="ECO:0000313" key="22">
    <source>
        <dbReference type="EMBL" id="VDI08159.1"/>
    </source>
</evidence>
<reference evidence="22" key="1">
    <citation type="submission" date="2018-11" db="EMBL/GenBank/DDBJ databases">
        <authorList>
            <person name="Alioto T."/>
            <person name="Alioto T."/>
        </authorList>
    </citation>
    <scope>NUCLEOTIDE SEQUENCE</scope>
</reference>
<evidence type="ECO:0000259" key="20">
    <source>
        <dbReference type="PROSITE" id="PS50207"/>
    </source>
</evidence>
<dbReference type="AlphaFoldDB" id="A0A8B6CRI8"/>
<keyword evidence="18" id="KW-0472">Membrane</keyword>
<evidence type="ECO:0000256" key="8">
    <source>
        <dbReference type="ARBA" id="ARBA00022737"/>
    </source>
</evidence>
<dbReference type="FunFam" id="3.40.50.1460:FF:000008">
    <property type="entry name" value="caspase-8 isoform X1"/>
    <property type="match status" value="1"/>
</dbReference>
<keyword evidence="19" id="KW-0732">Signal</keyword>
<evidence type="ECO:0000256" key="13">
    <source>
        <dbReference type="ARBA" id="ARBA00051626"/>
    </source>
</evidence>
<evidence type="ECO:0000256" key="2">
    <source>
        <dbReference type="ARBA" id="ARBA00004496"/>
    </source>
</evidence>
<evidence type="ECO:0000259" key="21">
    <source>
        <dbReference type="PROSITE" id="PS50208"/>
    </source>
</evidence>
<dbReference type="Pfam" id="PF00653">
    <property type="entry name" value="BIR"/>
    <property type="match status" value="1"/>
</dbReference>
<comment type="similarity">
    <text evidence="3 16">Belongs to the peptidase C14A family.</text>
</comment>
<dbReference type="Gene3D" id="3.40.50.1460">
    <property type="match status" value="1"/>
</dbReference>
<feature type="domain" description="Caspase family p20" evidence="21">
    <location>
        <begin position="493"/>
        <end position="616"/>
    </location>
</feature>
<dbReference type="InterPro" id="IPR016129">
    <property type="entry name" value="Caspase_his_AS"/>
</dbReference>
<evidence type="ECO:0000256" key="15">
    <source>
        <dbReference type="ARBA" id="ARBA00068172"/>
    </source>
</evidence>
<feature type="transmembrane region" description="Helical" evidence="18">
    <location>
        <begin position="200"/>
        <end position="221"/>
    </location>
</feature>
<keyword evidence="4" id="KW-0963">Cytoplasm</keyword>
<dbReference type="SMART" id="SM00238">
    <property type="entry name" value="BIR"/>
    <property type="match status" value="1"/>
</dbReference>
<evidence type="ECO:0000256" key="10">
    <source>
        <dbReference type="ARBA" id="ARBA00022807"/>
    </source>
</evidence>
<dbReference type="GO" id="GO:0006508">
    <property type="term" value="P:proteolysis"/>
    <property type="evidence" value="ECO:0007669"/>
    <property type="project" value="UniProtKB-KW"/>
</dbReference>
<feature type="domain" description="Caspase family p10" evidence="20">
    <location>
        <begin position="636"/>
        <end position="726"/>
    </location>
</feature>
<dbReference type="PROSITE" id="PS01121">
    <property type="entry name" value="CASPASE_HIS"/>
    <property type="match status" value="1"/>
</dbReference>
<dbReference type="Pfam" id="PF00656">
    <property type="entry name" value="Peptidase_C14"/>
    <property type="match status" value="1"/>
</dbReference>
<evidence type="ECO:0000256" key="3">
    <source>
        <dbReference type="ARBA" id="ARBA00010134"/>
    </source>
</evidence>
<dbReference type="GO" id="GO:0006915">
    <property type="term" value="P:apoptotic process"/>
    <property type="evidence" value="ECO:0007669"/>
    <property type="project" value="UniProtKB-KW"/>
</dbReference>
<evidence type="ECO:0000256" key="18">
    <source>
        <dbReference type="SAM" id="Phobius"/>
    </source>
</evidence>
<dbReference type="Gene3D" id="1.10.1170.10">
    <property type="entry name" value="Inhibitor Of Apoptosis Protein (2mihbC-IAP-1), Chain A"/>
    <property type="match status" value="1"/>
</dbReference>
<keyword evidence="18" id="KW-0812">Transmembrane</keyword>
<gene>
    <name evidence="22" type="ORF">MGAL_10B081035</name>
</gene>
<keyword evidence="9 22" id="KW-0378">Hydrolase</keyword>
<feature type="chain" id="PRO_5033069152" description="Caspase-8" evidence="19">
    <location>
        <begin position="30"/>
        <end position="726"/>
    </location>
</feature>
<evidence type="ECO:0000256" key="17">
    <source>
        <dbReference type="SAM" id="MobiDB-lite"/>
    </source>
</evidence>
<organism evidence="22 23">
    <name type="scientific">Mytilus galloprovincialis</name>
    <name type="common">Mediterranean mussel</name>
    <dbReference type="NCBI Taxonomy" id="29158"/>
    <lineage>
        <taxon>Eukaryota</taxon>
        <taxon>Metazoa</taxon>
        <taxon>Spiralia</taxon>
        <taxon>Lophotrochozoa</taxon>
        <taxon>Mollusca</taxon>
        <taxon>Bivalvia</taxon>
        <taxon>Autobranchia</taxon>
        <taxon>Pteriomorphia</taxon>
        <taxon>Mytilida</taxon>
        <taxon>Mytiloidea</taxon>
        <taxon>Mytilidae</taxon>
        <taxon>Mytilinae</taxon>
        <taxon>Mytilus</taxon>
    </lineage>
</organism>
<feature type="transmembrane region" description="Helical" evidence="18">
    <location>
        <begin position="173"/>
        <end position="194"/>
    </location>
</feature>
<evidence type="ECO:0000313" key="23">
    <source>
        <dbReference type="Proteomes" id="UP000596742"/>
    </source>
</evidence>
<protein>
    <recommendedName>
        <fullName evidence="15">Caspase-8</fullName>
        <ecNumber evidence="14">3.4.22.61</ecNumber>
    </recommendedName>
</protein>
<dbReference type="Proteomes" id="UP000596742">
    <property type="component" value="Unassembled WGS sequence"/>
</dbReference>
<dbReference type="InterPro" id="IPR011600">
    <property type="entry name" value="Pept_C14_caspase"/>
</dbReference>
<dbReference type="OrthoDB" id="6114029at2759"/>
<feature type="signal peptide" evidence="19">
    <location>
        <begin position="1"/>
        <end position="29"/>
    </location>
</feature>
<dbReference type="PROSITE" id="PS50143">
    <property type="entry name" value="BIR_REPEAT_2"/>
    <property type="match status" value="1"/>
</dbReference>
<dbReference type="EC" id="3.4.22.61" evidence="14"/>